<keyword evidence="2" id="KW-0325">Glycoprotein</keyword>
<evidence type="ECO:0000313" key="5">
    <source>
        <dbReference type="EnsemblMetazoa" id="ISCW021705-PA"/>
    </source>
</evidence>
<accession>B7Q403</accession>
<dbReference type="Proteomes" id="UP000001555">
    <property type="component" value="Unassembled WGS sequence"/>
</dbReference>
<reference evidence="5" key="2">
    <citation type="submission" date="2020-05" db="UniProtKB">
        <authorList>
            <consortium name="EnsemblMetazoa"/>
        </authorList>
    </citation>
    <scope>IDENTIFICATION</scope>
    <source>
        <strain evidence="5">wikel</strain>
    </source>
</reference>
<evidence type="ECO:0000313" key="6">
    <source>
        <dbReference type="Proteomes" id="UP000001555"/>
    </source>
</evidence>
<dbReference type="HOGENOM" id="CLU_1830184_0_0_1"/>
<dbReference type="Gene3D" id="1.25.10.20">
    <property type="entry name" value="Vitellinogen, superhelical"/>
    <property type="match status" value="1"/>
</dbReference>
<evidence type="ECO:0000256" key="1">
    <source>
        <dbReference type="ARBA" id="ARBA00023157"/>
    </source>
</evidence>
<reference evidence="4 6" key="1">
    <citation type="submission" date="2008-03" db="EMBL/GenBank/DDBJ databases">
        <title>Annotation of Ixodes scapularis.</title>
        <authorList>
            <consortium name="Ixodes scapularis Genome Project Consortium"/>
            <person name="Caler E."/>
            <person name="Hannick L.I."/>
            <person name="Bidwell S."/>
            <person name="Joardar V."/>
            <person name="Thiagarajan M."/>
            <person name="Amedeo P."/>
            <person name="Galinsky K.J."/>
            <person name="Schobel S."/>
            <person name="Inman J."/>
            <person name="Hostetler J."/>
            <person name="Miller J."/>
            <person name="Hammond M."/>
            <person name="Megy K."/>
            <person name="Lawson D."/>
            <person name="Kodira C."/>
            <person name="Sutton G."/>
            <person name="Meyer J."/>
            <person name="Hill C.A."/>
            <person name="Birren B."/>
            <person name="Nene V."/>
            <person name="Collins F."/>
            <person name="Alarcon-Chaidez F."/>
            <person name="Wikel S."/>
            <person name="Strausberg R."/>
        </authorList>
    </citation>
    <scope>NUCLEOTIDE SEQUENCE [LARGE SCALE GENOMIC DNA]</scope>
    <source>
        <strain evidence="6">Wikel</strain>
        <strain evidence="4">Wikel colony</strain>
    </source>
</reference>
<dbReference type="AlphaFoldDB" id="B7Q403"/>
<dbReference type="VEuPathDB" id="VectorBase:ISCI021705"/>
<keyword evidence="6" id="KW-1185">Reference proteome</keyword>
<dbReference type="FunFam" id="1.25.10.20:FF:000014">
    <property type="entry name" value="Hemelipoglyco-carrier protein"/>
    <property type="match status" value="1"/>
</dbReference>
<evidence type="ECO:0000256" key="2">
    <source>
        <dbReference type="ARBA" id="ARBA00023180"/>
    </source>
</evidence>
<dbReference type="InParanoid" id="B7Q403"/>
<proteinExistence type="evidence at protein level"/>
<dbReference type="PANTHER" id="PTHR23345:SF15">
    <property type="entry name" value="VITELLOGENIN 1-RELATED"/>
    <property type="match status" value="1"/>
</dbReference>
<dbReference type="EnsemblMetazoa" id="ISCW021705-RA">
    <property type="protein sequence ID" value="ISCW021705-PA"/>
    <property type="gene ID" value="ISCW021705"/>
</dbReference>
<dbReference type="PANTHER" id="PTHR23345">
    <property type="entry name" value="VITELLOGENIN-RELATED"/>
    <property type="match status" value="1"/>
</dbReference>
<name>B7Q403_IXOSC</name>
<dbReference type="InterPro" id="IPR001747">
    <property type="entry name" value="Vitellogenin_N"/>
</dbReference>
<dbReference type="EMBL" id="DS853155">
    <property type="protein sequence ID" value="EEC13575.1"/>
    <property type="molecule type" value="Genomic_DNA"/>
</dbReference>
<evidence type="ECO:0007829" key="7">
    <source>
        <dbReference type="PeptideAtlas" id="B7Q403"/>
    </source>
</evidence>
<evidence type="ECO:0000259" key="3">
    <source>
        <dbReference type="Pfam" id="PF01347"/>
    </source>
</evidence>
<feature type="domain" description="Vitellogenin" evidence="3">
    <location>
        <begin position="10"/>
        <end position="128"/>
    </location>
</feature>
<dbReference type="Pfam" id="PF01347">
    <property type="entry name" value="Vitellogenin_N"/>
    <property type="match status" value="1"/>
</dbReference>
<gene>
    <name evidence="4" type="ORF">IscW_ISCW021705</name>
</gene>
<dbReference type="InterPro" id="IPR050733">
    <property type="entry name" value="Vitellogenin/Apolipophorin"/>
</dbReference>
<dbReference type="GO" id="GO:0005319">
    <property type="term" value="F:lipid transporter activity"/>
    <property type="evidence" value="ECO:0007669"/>
    <property type="project" value="InterPro"/>
</dbReference>
<protein>
    <recommendedName>
        <fullName evidence="3">Vitellogenin domain-containing protein</fullName>
    </recommendedName>
</protein>
<keyword evidence="1" id="KW-1015">Disulfide bond</keyword>
<keyword evidence="7" id="KW-1267">Proteomics identification</keyword>
<dbReference type="PaxDb" id="6945-B7Q403"/>
<feature type="non-terminal residue" evidence="4">
    <location>
        <position position="141"/>
    </location>
</feature>
<evidence type="ECO:0000313" key="4">
    <source>
        <dbReference type="EMBL" id="EEC13575.1"/>
    </source>
</evidence>
<sequence>WQYSMRPEDVRDGPEAHVTMYLVAAGNLATRSACRYLQRFIDSKANQATPRRAAAFWSLTRAAPKNPELARLIALPVYENVSEPHVVRVAAFATILVTNPDLYLLRHIAKNIISDPSDQLASFVTSAFRAFRKANFPCNAE</sequence>
<feature type="non-terminal residue" evidence="4">
    <location>
        <position position="1"/>
    </location>
</feature>
<dbReference type="EMBL" id="ABJB010564656">
    <property type="status" value="NOT_ANNOTATED_CDS"/>
    <property type="molecule type" value="Genomic_DNA"/>
</dbReference>
<dbReference type="EMBL" id="ABJB010818634">
    <property type="status" value="NOT_ANNOTATED_CDS"/>
    <property type="molecule type" value="Genomic_DNA"/>
</dbReference>
<dbReference type="InterPro" id="IPR011030">
    <property type="entry name" value="Lipovitellin_superhlx_dom"/>
</dbReference>
<dbReference type="EMBL" id="ABJB010336088">
    <property type="status" value="NOT_ANNOTATED_CDS"/>
    <property type="molecule type" value="Genomic_DNA"/>
</dbReference>
<dbReference type="VEuPathDB" id="VectorBase:ISCW021705"/>
<organism>
    <name type="scientific">Ixodes scapularis</name>
    <name type="common">Black-legged tick</name>
    <name type="synonym">Deer tick</name>
    <dbReference type="NCBI Taxonomy" id="6945"/>
    <lineage>
        <taxon>Eukaryota</taxon>
        <taxon>Metazoa</taxon>
        <taxon>Ecdysozoa</taxon>
        <taxon>Arthropoda</taxon>
        <taxon>Chelicerata</taxon>
        <taxon>Arachnida</taxon>
        <taxon>Acari</taxon>
        <taxon>Parasitiformes</taxon>
        <taxon>Ixodida</taxon>
        <taxon>Ixodoidea</taxon>
        <taxon>Ixodidae</taxon>
        <taxon>Ixodinae</taxon>
        <taxon>Ixodes</taxon>
    </lineage>
</organism>
<dbReference type="SUPFAM" id="SSF48431">
    <property type="entry name" value="Lipovitellin-phosvitin complex, superhelical domain"/>
    <property type="match status" value="1"/>
</dbReference>